<gene>
    <name evidence="1" type="ORF">Ahy_A07g032257</name>
</gene>
<dbReference type="EMBL" id="SDMP01000007">
    <property type="protein sequence ID" value="RYR46530.1"/>
    <property type="molecule type" value="Genomic_DNA"/>
</dbReference>
<protein>
    <submittedName>
        <fullName evidence="1">Uncharacterized protein</fullName>
    </submittedName>
</protein>
<organism evidence="1 2">
    <name type="scientific">Arachis hypogaea</name>
    <name type="common">Peanut</name>
    <dbReference type="NCBI Taxonomy" id="3818"/>
    <lineage>
        <taxon>Eukaryota</taxon>
        <taxon>Viridiplantae</taxon>
        <taxon>Streptophyta</taxon>
        <taxon>Embryophyta</taxon>
        <taxon>Tracheophyta</taxon>
        <taxon>Spermatophyta</taxon>
        <taxon>Magnoliopsida</taxon>
        <taxon>eudicotyledons</taxon>
        <taxon>Gunneridae</taxon>
        <taxon>Pentapetalae</taxon>
        <taxon>rosids</taxon>
        <taxon>fabids</taxon>
        <taxon>Fabales</taxon>
        <taxon>Fabaceae</taxon>
        <taxon>Papilionoideae</taxon>
        <taxon>50 kb inversion clade</taxon>
        <taxon>dalbergioids sensu lato</taxon>
        <taxon>Dalbergieae</taxon>
        <taxon>Pterocarpus clade</taxon>
        <taxon>Arachis</taxon>
    </lineage>
</organism>
<accession>A0A445C6I4</accession>
<evidence type="ECO:0000313" key="1">
    <source>
        <dbReference type="EMBL" id="RYR46530.1"/>
    </source>
</evidence>
<dbReference type="PANTHER" id="PTHR46263">
    <property type="entry name" value="ARMADILLO REPEAT-CONTAINING PROTEIN 7"/>
    <property type="match status" value="1"/>
</dbReference>
<dbReference type="AlphaFoldDB" id="A0A445C6I4"/>
<dbReference type="STRING" id="3818.A0A445C6I4"/>
<dbReference type="Proteomes" id="UP000289738">
    <property type="component" value="Chromosome A07"/>
</dbReference>
<evidence type="ECO:0000313" key="2">
    <source>
        <dbReference type="Proteomes" id="UP000289738"/>
    </source>
</evidence>
<dbReference type="PANTHER" id="PTHR46263:SF1">
    <property type="entry name" value="ARMADILLO REPEAT-CONTAINING PROTEIN 7"/>
    <property type="match status" value="1"/>
</dbReference>
<name>A0A445C6I4_ARAHY</name>
<reference evidence="1 2" key="1">
    <citation type="submission" date="2019-01" db="EMBL/GenBank/DDBJ databases">
        <title>Sequencing of cultivated peanut Arachis hypogaea provides insights into genome evolution and oil improvement.</title>
        <authorList>
            <person name="Chen X."/>
        </authorList>
    </citation>
    <scope>NUCLEOTIDE SEQUENCE [LARGE SCALE GENOMIC DNA]</scope>
    <source>
        <strain evidence="2">cv. Fuhuasheng</strain>
        <tissue evidence="1">Leaves</tissue>
    </source>
</reference>
<keyword evidence="2" id="KW-1185">Reference proteome</keyword>
<sequence length="250" mass="28454">MKWCRLELKKKTDSFLPTCPAPQPLFLTLTRSFLRKFRASSNKPQPSNLHHRHRDWDWDTGTTTTTPIHSHGLTSHSFFLELSVCHCHVCSAALSPPSVALRSFLSSSGRRAPSLQPLSSFTNSSFYIWSSSPQPRFCRRPSSCTSPGRLCPLRSTALPHTLPRLLRSKKQKRILANLANFAYDPYNYNFLRQVNYALGALYYVCNEFNKEEILKPEVIDTIKRYAAAEEVSASFSNLAKAFLDKHLSEN</sequence>
<proteinExistence type="predicted"/>
<comment type="caution">
    <text evidence="1">The sequence shown here is derived from an EMBL/GenBank/DDBJ whole genome shotgun (WGS) entry which is preliminary data.</text>
</comment>
<dbReference type="InterPro" id="IPR042462">
    <property type="entry name" value="ARMC7"/>
</dbReference>